<dbReference type="Proteomes" id="UP000033860">
    <property type="component" value="Unassembled WGS sequence"/>
</dbReference>
<evidence type="ECO:0000256" key="4">
    <source>
        <dbReference type="ARBA" id="ARBA00022989"/>
    </source>
</evidence>
<organism evidence="7 8">
    <name type="scientific">Candidatus Beckwithbacteria bacterium GW2011_GWB1_47_15</name>
    <dbReference type="NCBI Taxonomy" id="1618371"/>
    <lineage>
        <taxon>Bacteria</taxon>
        <taxon>Candidatus Beckwithiibacteriota</taxon>
    </lineage>
</organism>
<evidence type="ECO:0000313" key="8">
    <source>
        <dbReference type="Proteomes" id="UP000033860"/>
    </source>
</evidence>
<dbReference type="GO" id="GO:0005384">
    <property type="term" value="F:manganese ion transmembrane transporter activity"/>
    <property type="evidence" value="ECO:0007669"/>
    <property type="project" value="TreeGrafter"/>
</dbReference>
<feature type="transmembrane region" description="Helical" evidence="6">
    <location>
        <begin position="346"/>
        <end position="366"/>
    </location>
</feature>
<feature type="transmembrane region" description="Helical" evidence="6">
    <location>
        <begin position="79"/>
        <end position="99"/>
    </location>
</feature>
<dbReference type="GO" id="GO:0015086">
    <property type="term" value="F:cadmium ion transmembrane transporter activity"/>
    <property type="evidence" value="ECO:0007669"/>
    <property type="project" value="TreeGrafter"/>
</dbReference>
<feature type="transmembrane region" description="Helical" evidence="6">
    <location>
        <begin position="143"/>
        <end position="165"/>
    </location>
</feature>
<comment type="caution">
    <text evidence="7">The sequence shown here is derived from an EMBL/GenBank/DDBJ whole genome shotgun (WGS) entry which is preliminary data.</text>
</comment>
<evidence type="ECO:0000256" key="1">
    <source>
        <dbReference type="ARBA" id="ARBA00004141"/>
    </source>
</evidence>
<feature type="transmembrane region" description="Helical" evidence="6">
    <location>
        <begin position="274"/>
        <end position="300"/>
    </location>
</feature>
<gene>
    <name evidence="7" type="ORF">UX85_C0007G0068</name>
</gene>
<accession>A0A0G1RUK5</accession>
<dbReference type="PANTHER" id="PTHR11706">
    <property type="entry name" value="SOLUTE CARRIER PROTEIN FAMILY 11 MEMBER"/>
    <property type="match status" value="1"/>
</dbReference>
<reference evidence="7 8" key="1">
    <citation type="journal article" date="2015" name="Nature">
        <title>rRNA introns, odd ribosomes, and small enigmatic genomes across a large radiation of phyla.</title>
        <authorList>
            <person name="Brown C.T."/>
            <person name="Hug L.A."/>
            <person name="Thomas B.C."/>
            <person name="Sharon I."/>
            <person name="Castelle C.J."/>
            <person name="Singh A."/>
            <person name="Wilkins M.J."/>
            <person name="Williams K.H."/>
            <person name="Banfield J.F."/>
        </authorList>
    </citation>
    <scope>NUCLEOTIDE SEQUENCE [LARGE SCALE GENOMIC DNA]</scope>
</reference>
<protein>
    <submittedName>
        <fullName evidence="7">Natural resistance-associated macrophage protein</fullName>
    </submittedName>
</protein>
<evidence type="ECO:0000256" key="5">
    <source>
        <dbReference type="ARBA" id="ARBA00023136"/>
    </source>
</evidence>
<sequence length="407" mass="43942">MPATKKKPGKLKRLLNGFIIGNADNDPAGVSTYTITGAQTGFSLVLFHILSTPLLINSQAICARIGDVTKKGLASVIRLYYGLPLAVSVTVLVAVANIFTLGADFAGVAAALHLIFPGINIWVFLPLLAGLLWYIIVFKTYPVLARVLAGMGIIFLSYIATAVLVRPDWLELAKNVFLPQIEFTPNFWLVAVAMLGTTITPFLFYWQVTEEVEDHPSVRDVKTEIGQVSWGLIFSNLTSTFIIITSALTLFKYGVKVQSAADAALVLQPLAGNLAALLFAIGLIGSGILAIPVLTSTTAYTVAETFNWRSGLNRKVNQAKGFYAVLTLSFFVGLAIALMKVNPIKILFYSQVVNGVITPFILALILKLASKEVIMNRHVIGKKQKFLGWLTVLVMLAAAIGSLVSPS</sequence>
<feature type="transmembrane region" description="Helical" evidence="6">
    <location>
        <begin position="229"/>
        <end position="254"/>
    </location>
</feature>
<dbReference type="AlphaFoldDB" id="A0A0G1RUK5"/>
<keyword evidence="2" id="KW-0813">Transport</keyword>
<dbReference type="GO" id="GO:0034755">
    <property type="term" value="P:iron ion transmembrane transport"/>
    <property type="evidence" value="ECO:0007669"/>
    <property type="project" value="TreeGrafter"/>
</dbReference>
<evidence type="ECO:0000256" key="6">
    <source>
        <dbReference type="SAM" id="Phobius"/>
    </source>
</evidence>
<keyword evidence="5 6" id="KW-0472">Membrane</keyword>
<dbReference type="EMBL" id="LCNT01000007">
    <property type="protein sequence ID" value="KKU60781.1"/>
    <property type="molecule type" value="Genomic_DNA"/>
</dbReference>
<evidence type="ECO:0000256" key="3">
    <source>
        <dbReference type="ARBA" id="ARBA00022692"/>
    </source>
</evidence>
<evidence type="ECO:0000256" key="2">
    <source>
        <dbReference type="ARBA" id="ARBA00022448"/>
    </source>
</evidence>
<dbReference type="Pfam" id="PF01566">
    <property type="entry name" value="Nramp"/>
    <property type="match status" value="1"/>
</dbReference>
<name>A0A0G1RUK5_9BACT</name>
<feature type="transmembrane region" description="Helical" evidence="6">
    <location>
        <begin position="185"/>
        <end position="208"/>
    </location>
</feature>
<dbReference type="GO" id="GO:0005886">
    <property type="term" value="C:plasma membrane"/>
    <property type="evidence" value="ECO:0007669"/>
    <property type="project" value="TreeGrafter"/>
</dbReference>
<feature type="transmembrane region" description="Helical" evidence="6">
    <location>
        <begin position="111"/>
        <end position="136"/>
    </location>
</feature>
<comment type="subcellular location">
    <subcellularLocation>
        <location evidence="1">Membrane</location>
        <topology evidence="1">Multi-pass membrane protein</topology>
    </subcellularLocation>
</comment>
<feature type="transmembrane region" description="Helical" evidence="6">
    <location>
        <begin position="321"/>
        <end position="340"/>
    </location>
</feature>
<keyword evidence="3 6" id="KW-0812">Transmembrane</keyword>
<dbReference type="PANTHER" id="PTHR11706:SF33">
    <property type="entry name" value="NATURAL RESISTANCE-ASSOCIATED MACROPHAGE PROTEIN 2"/>
    <property type="match status" value="1"/>
</dbReference>
<feature type="transmembrane region" description="Helical" evidence="6">
    <location>
        <begin position="386"/>
        <end position="404"/>
    </location>
</feature>
<proteinExistence type="predicted"/>
<evidence type="ECO:0000313" key="7">
    <source>
        <dbReference type="EMBL" id="KKU60781.1"/>
    </source>
</evidence>
<keyword evidence="4 6" id="KW-1133">Transmembrane helix</keyword>
<dbReference type="InterPro" id="IPR001046">
    <property type="entry name" value="NRAMP_fam"/>
</dbReference>